<evidence type="ECO:0000256" key="2">
    <source>
        <dbReference type="SAM" id="MobiDB-lite"/>
    </source>
</evidence>
<protein>
    <submittedName>
        <fullName evidence="3">Vacuolar protein-sorting-associated protein 46</fullName>
    </submittedName>
</protein>
<dbReference type="AlphaFoldDB" id="A0AA38VHF8"/>
<sequence length="209" mass="23567">MSQRQLARDMQTEFQARFNAKQARREAQKAAKQDNELKKQIQTLLKKGETQQAYQKARMLLAKQAIAQQMDQAADMAELSVAQIQANNAMNRMTYMMAQSSRTMNLAQKNMNPEKTLVTLEQFKNQNEEYAMSNSIYQDAMTQSTSVQVSEDAVHELLGKLADDAGVELSQELTSATPSKVEPVKEHAATEPTPEEEDALQQRLRALRA</sequence>
<dbReference type="Proteomes" id="UP001174694">
    <property type="component" value="Unassembled WGS sequence"/>
</dbReference>
<keyword evidence="4" id="KW-1185">Reference proteome</keyword>
<reference evidence="3" key="1">
    <citation type="submission" date="2022-07" db="EMBL/GenBank/DDBJ databases">
        <title>Fungi with potential for degradation of polypropylene.</title>
        <authorList>
            <person name="Gostincar C."/>
        </authorList>
    </citation>
    <scope>NUCLEOTIDE SEQUENCE</scope>
    <source>
        <strain evidence="3">EXF-13308</strain>
    </source>
</reference>
<dbReference type="PANTHER" id="PTHR10476">
    <property type="entry name" value="CHARGED MULTIVESICULAR BODY PROTEIN"/>
    <property type="match status" value="1"/>
</dbReference>
<comment type="caution">
    <text evidence="3">The sequence shown here is derived from an EMBL/GenBank/DDBJ whole genome shotgun (WGS) entry which is preliminary data.</text>
</comment>
<evidence type="ECO:0000313" key="4">
    <source>
        <dbReference type="Proteomes" id="UP001174694"/>
    </source>
</evidence>
<dbReference type="Gene3D" id="6.10.140.1230">
    <property type="match status" value="1"/>
</dbReference>
<dbReference type="EMBL" id="JANBVO010000058">
    <property type="protein sequence ID" value="KAJ9132326.1"/>
    <property type="molecule type" value="Genomic_DNA"/>
</dbReference>
<name>A0AA38VHF8_9PEZI</name>
<feature type="region of interest" description="Disordered" evidence="2">
    <location>
        <begin position="172"/>
        <end position="209"/>
    </location>
</feature>
<proteinExistence type="predicted"/>
<evidence type="ECO:0000256" key="1">
    <source>
        <dbReference type="SAM" id="Coils"/>
    </source>
</evidence>
<keyword evidence="1" id="KW-0175">Coiled coil</keyword>
<feature type="coiled-coil region" evidence="1">
    <location>
        <begin position="20"/>
        <end position="47"/>
    </location>
</feature>
<dbReference type="GO" id="GO:0007034">
    <property type="term" value="P:vacuolar transport"/>
    <property type="evidence" value="ECO:0007669"/>
    <property type="project" value="InterPro"/>
</dbReference>
<dbReference type="InterPro" id="IPR005024">
    <property type="entry name" value="Snf7_fam"/>
</dbReference>
<gene>
    <name evidence="3" type="ORF">NKR23_g11265</name>
</gene>
<accession>A0AA38VHF8</accession>
<dbReference type="Pfam" id="PF03357">
    <property type="entry name" value="Snf7"/>
    <property type="match status" value="1"/>
</dbReference>
<organism evidence="3 4">
    <name type="scientific">Pleurostoma richardsiae</name>
    <dbReference type="NCBI Taxonomy" id="41990"/>
    <lineage>
        <taxon>Eukaryota</taxon>
        <taxon>Fungi</taxon>
        <taxon>Dikarya</taxon>
        <taxon>Ascomycota</taxon>
        <taxon>Pezizomycotina</taxon>
        <taxon>Sordariomycetes</taxon>
        <taxon>Sordariomycetidae</taxon>
        <taxon>Calosphaeriales</taxon>
        <taxon>Pleurostomataceae</taxon>
        <taxon>Pleurostoma</taxon>
    </lineage>
</organism>
<evidence type="ECO:0000313" key="3">
    <source>
        <dbReference type="EMBL" id="KAJ9132326.1"/>
    </source>
</evidence>